<evidence type="ECO:0000256" key="1">
    <source>
        <dbReference type="ARBA" id="ARBA00023125"/>
    </source>
</evidence>
<dbReference type="InterPro" id="IPR006119">
    <property type="entry name" value="Resolv_N"/>
</dbReference>
<dbReference type="SMART" id="SM00857">
    <property type="entry name" value="Resolvase"/>
    <property type="match status" value="1"/>
</dbReference>
<sequence>MGLQSLAIVDYEQLKRTPLSGRLGAKLFERMRVARCVRVSTIEQSRSGQSIERQRFVVDEIAAQLGTLDDALLFQDIISGLKEERETLARIEQLVVAGALDAIVCDRIDRFSRDTETLSRLAKLFQRSGVRFFEAARSADGTARSAEIDWINPNDWKYFVQAGVDAEAESRRIKQRVSRTYRYSRAKGKPNQKAPFGYIRTKETYDRDDAEFKDGITKHQALRQMVEILLRSPFVSDAIDEVNRALGQYWSRSSFLRLIDNPVLRGHTGYRIQKNGKHQELIYNTHPEIAVISPAEWLSIEDKRRQNGRLWGSNSKAKRYSISGLVRCSECGSACEIIPNKGRSGKLYSYVGCGAYRRLDPRFSCGTRRVNGDRSPFAKLEVIESAIIAALATRAETLMSVAVDETAKAIADPEILKLELQIEQLQATIKMVGDDEGWLSRKIEKLVAQIKAKQNATPEVPTDDLSSLVMLGSTPSFWEDYPIEGKRLLFARYVRTVWRDWNAALTVDLWI</sequence>
<dbReference type="SUPFAM" id="SSF53041">
    <property type="entry name" value="Resolvase-like"/>
    <property type="match status" value="1"/>
</dbReference>
<evidence type="ECO:0000256" key="2">
    <source>
        <dbReference type="ARBA" id="ARBA00023172"/>
    </source>
</evidence>
<dbReference type="InterPro" id="IPR050639">
    <property type="entry name" value="SSR_resolvase"/>
</dbReference>
<reference evidence="4 5" key="1">
    <citation type="submission" date="2022-04" db="EMBL/GenBank/DDBJ databases">
        <title>Positive selection, recombination, and allopatry shape intraspecific diversity of widespread and dominant cyanobacteria.</title>
        <authorList>
            <person name="Wei J."/>
            <person name="Shu W."/>
            <person name="Hu C."/>
        </authorList>
    </citation>
    <scope>NUCLEOTIDE SEQUENCE [LARGE SCALE GENOMIC DNA]</scope>
    <source>
        <strain evidence="4 5">AS-A4</strain>
    </source>
</reference>
<dbReference type="PANTHER" id="PTHR30461:SF2">
    <property type="entry name" value="SERINE RECOMBINASE PINE-RELATED"/>
    <property type="match status" value="1"/>
</dbReference>
<organism evidence="4 5">
    <name type="scientific">Stenomitos frigidus AS-A4</name>
    <dbReference type="NCBI Taxonomy" id="2933935"/>
    <lineage>
        <taxon>Bacteria</taxon>
        <taxon>Bacillati</taxon>
        <taxon>Cyanobacteriota</taxon>
        <taxon>Cyanophyceae</taxon>
        <taxon>Leptolyngbyales</taxon>
        <taxon>Leptolyngbyaceae</taxon>
        <taxon>Stenomitos</taxon>
    </lineage>
</organism>
<dbReference type="Pfam" id="PF00239">
    <property type="entry name" value="Resolvase"/>
    <property type="match status" value="1"/>
</dbReference>
<dbReference type="InterPro" id="IPR036162">
    <property type="entry name" value="Resolvase-like_N_sf"/>
</dbReference>
<evidence type="ECO:0000313" key="5">
    <source>
        <dbReference type="Proteomes" id="UP001476950"/>
    </source>
</evidence>
<evidence type="ECO:0000259" key="3">
    <source>
        <dbReference type="PROSITE" id="PS51736"/>
    </source>
</evidence>
<dbReference type="Gene3D" id="3.90.1750.20">
    <property type="entry name" value="Putative Large Serine Recombinase, Chain B, Domain 2"/>
    <property type="match status" value="1"/>
</dbReference>
<keyword evidence="1" id="KW-0238">DNA-binding</keyword>
<dbReference type="PANTHER" id="PTHR30461">
    <property type="entry name" value="DNA-INVERTASE FROM LAMBDOID PROPHAGE"/>
    <property type="match status" value="1"/>
</dbReference>
<gene>
    <name evidence="4" type="ORF">NDI38_04835</name>
</gene>
<dbReference type="PROSITE" id="PS51736">
    <property type="entry name" value="RECOMBINASES_3"/>
    <property type="match status" value="1"/>
</dbReference>
<dbReference type="CDD" id="cd00338">
    <property type="entry name" value="Ser_Recombinase"/>
    <property type="match status" value="1"/>
</dbReference>
<name>A0ABV0KEY2_9CYAN</name>
<feature type="domain" description="Resolvase/invertase-type recombinase catalytic" evidence="3">
    <location>
        <begin position="32"/>
        <end position="188"/>
    </location>
</feature>
<dbReference type="Gene3D" id="3.40.50.1390">
    <property type="entry name" value="Resolvase, N-terminal catalytic domain"/>
    <property type="match status" value="1"/>
</dbReference>
<comment type="caution">
    <text evidence="4">The sequence shown here is derived from an EMBL/GenBank/DDBJ whole genome shotgun (WGS) entry which is preliminary data.</text>
</comment>
<keyword evidence="5" id="KW-1185">Reference proteome</keyword>
<dbReference type="RefSeq" id="WP_190450877.1">
    <property type="nucleotide sequence ID" value="NZ_JAMPLM010000002.1"/>
</dbReference>
<evidence type="ECO:0000313" key="4">
    <source>
        <dbReference type="EMBL" id="MEP1057755.1"/>
    </source>
</evidence>
<proteinExistence type="predicted"/>
<dbReference type="EMBL" id="JAMPLM010000002">
    <property type="protein sequence ID" value="MEP1057755.1"/>
    <property type="molecule type" value="Genomic_DNA"/>
</dbReference>
<protein>
    <submittedName>
        <fullName evidence="4">Recombinase family protein</fullName>
    </submittedName>
</protein>
<accession>A0ABV0KEY2</accession>
<dbReference type="InterPro" id="IPR038109">
    <property type="entry name" value="DNA_bind_recomb_sf"/>
</dbReference>
<keyword evidence="2" id="KW-0233">DNA recombination</keyword>
<dbReference type="Proteomes" id="UP001476950">
    <property type="component" value="Unassembled WGS sequence"/>
</dbReference>